<dbReference type="Gene3D" id="1.20.1600.10">
    <property type="entry name" value="Outer membrane efflux proteins (OEP)"/>
    <property type="match status" value="1"/>
</dbReference>
<feature type="compositionally biased region" description="Low complexity" evidence="3">
    <location>
        <begin position="41"/>
        <end position="51"/>
    </location>
</feature>
<evidence type="ECO:0000256" key="1">
    <source>
        <dbReference type="ARBA" id="ARBA00007613"/>
    </source>
</evidence>
<comment type="subcellular location">
    <subcellularLocation>
        <location evidence="2">Cell outer membrane</location>
        <topology evidence="2">Lipid-anchor</topology>
    </subcellularLocation>
</comment>
<comment type="similarity">
    <text evidence="1 2">Belongs to the outer membrane factor (OMF) (TC 1.B.17) family.</text>
</comment>
<keyword evidence="5" id="KW-1185">Reference proteome</keyword>
<keyword evidence="2" id="KW-0472">Membrane</keyword>
<dbReference type="InterPro" id="IPR010131">
    <property type="entry name" value="MdtP/NodT-like"/>
</dbReference>
<dbReference type="SUPFAM" id="SSF56954">
    <property type="entry name" value="Outer membrane efflux proteins (OEP)"/>
    <property type="match status" value="1"/>
</dbReference>
<evidence type="ECO:0000256" key="3">
    <source>
        <dbReference type="SAM" id="MobiDB-lite"/>
    </source>
</evidence>
<reference evidence="4 5" key="1">
    <citation type="submission" date="2021-04" db="EMBL/GenBank/DDBJ databases">
        <authorList>
            <person name="Rodrigo-Torres L."/>
            <person name="Arahal R. D."/>
            <person name="Lucena T."/>
        </authorList>
    </citation>
    <scope>NUCLEOTIDE SEQUENCE [LARGE SCALE GENOMIC DNA]</scope>
    <source>
        <strain evidence="4 5">CECT 30171</strain>
    </source>
</reference>
<keyword evidence="2" id="KW-0449">Lipoprotein</keyword>
<dbReference type="Proteomes" id="UP000680116">
    <property type="component" value="Chromosome"/>
</dbReference>
<keyword evidence="2" id="KW-0812">Transmembrane</keyword>
<keyword evidence="2" id="KW-0564">Palmitate</keyword>
<proteinExistence type="inferred from homology"/>
<feature type="signal peptide" evidence="2">
    <location>
        <begin position="1"/>
        <end position="23"/>
    </location>
</feature>
<dbReference type="PANTHER" id="PTHR30203:SF32">
    <property type="entry name" value="CATION EFFLUX SYSTEM PROTEIN CUSC"/>
    <property type="match status" value="1"/>
</dbReference>
<dbReference type="Gene3D" id="2.20.200.10">
    <property type="entry name" value="Outer membrane efflux proteins (OEP)"/>
    <property type="match status" value="1"/>
</dbReference>
<keyword evidence="2" id="KW-1134">Transmembrane beta strand</keyword>
<evidence type="ECO:0000313" key="5">
    <source>
        <dbReference type="Proteomes" id="UP000680116"/>
    </source>
</evidence>
<dbReference type="RefSeq" id="WP_215220142.1">
    <property type="nucleotide sequence ID" value="NZ_OU015430.1"/>
</dbReference>
<dbReference type="InterPro" id="IPR003423">
    <property type="entry name" value="OMP_efflux"/>
</dbReference>
<keyword evidence="2" id="KW-0732">Signal</keyword>
<dbReference type="PROSITE" id="PS51257">
    <property type="entry name" value="PROKAR_LIPOPROTEIN"/>
    <property type="match status" value="1"/>
</dbReference>
<feature type="region of interest" description="Disordered" evidence="3">
    <location>
        <begin position="28"/>
        <end position="54"/>
    </location>
</feature>
<dbReference type="NCBIfam" id="TIGR01845">
    <property type="entry name" value="outer_NodT"/>
    <property type="match status" value="1"/>
</dbReference>
<accession>A0ABM8UEW6</accession>
<sequence>MTKTLMTPLALAAVLFVAGCATLQPPVPEASPSIPVEWPLPSTTPSSTPTPDDGAPLVADIGWRDFFADPRLDQLVAQALENNRDLRVAMLNVERARAQYRIRRADRMPSLGGEVSMTRAGGDNVDISESYSASAGIAGFELDLFGRVHNLGQAALQQYFATEEARRSAQLALIAQVANTWLALAADTELLAIARDSLASHEASFELTGQRHALGAVSGLDLNQARTLVEAARSDVARFEGQVAQDRNALALLVGGQVEPSLLPDAFVPEVSGITALPAGLPSEVLLRRPDVLAAEHQLRAATANIGAARAAFFPSITLTGSIGSTSDQLSGLFDGGSGMWSFIPRVNIPIFQGGRLAAALGVAKADRDIALAEYEKAIQSGFREVADALALSATLARQREAQAALAEAAGRAHELSQARYDAGLDSYLVLLDAQRTLYAARQSLVATQLAEQANRVTLYKVLGGGWSETGT</sequence>
<gene>
    <name evidence="4" type="primary">oprM</name>
    <name evidence="4" type="ORF">LYB30171_01219</name>
</gene>
<evidence type="ECO:0000256" key="2">
    <source>
        <dbReference type="RuleBase" id="RU362097"/>
    </source>
</evidence>
<organism evidence="4 5">
    <name type="scientific">Novilysobacter luteus</name>
    <dbReference type="NCBI Taxonomy" id="2822368"/>
    <lineage>
        <taxon>Bacteria</taxon>
        <taxon>Pseudomonadati</taxon>
        <taxon>Pseudomonadota</taxon>
        <taxon>Gammaproteobacteria</taxon>
        <taxon>Lysobacterales</taxon>
        <taxon>Lysobacteraceae</taxon>
        <taxon>Novilysobacter</taxon>
    </lineage>
</organism>
<feature type="chain" id="PRO_5044972052" evidence="2">
    <location>
        <begin position="24"/>
        <end position="472"/>
    </location>
</feature>
<dbReference type="EMBL" id="OU015430">
    <property type="protein sequence ID" value="CAG4972488.1"/>
    <property type="molecule type" value="Genomic_DNA"/>
</dbReference>
<protein>
    <submittedName>
        <fullName evidence="4">Outer membrane protein OprM</fullName>
    </submittedName>
</protein>
<dbReference type="PANTHER" id="PTHR30203">
    <property type="entry name" value="OUTER MEMBRANE CATION EFFLUX PROTEIN"/>
    <property type="match status" value="1"/>
</dbReference>
<name>A0ABM8UEW6_9GAMM</name>
<dbReference type="Pfam" id="PF02321">
    <property type="entry name" value="OEP"/>
    <property type="match status" value="2"/>
</dbReference>
<evidence type="ECO:0000313" key="4">
    <source>
        <dbReference type="EMBL" id="CAG4972488.1"/>
    </source>
</evidence>